<evidence type="ECO:0008006" key="4">
    <source>
        <dbReference type="Google" id="ProtNLM"/>
    </source>
</evidence>
<evidence type="ECO:0000313" key="2">
    <source>
        <dbReference type="EMBL" id="GAA4719973.1"/>
    </source>
</evidence>
<reference evidence="3" key="1">
    <citation type="journal article" date="2019" name="Int. J. Syst. Evol. Microbiol.">
        <title>The Global Catalogue of Microorganisms (GCM) 10K type strain sequencing project: providing services to taxonomists for standard genome sequencing and annotation.</title>
        <authorList>
            <consortium name="The Broad Institute Genomics Platform"/>
            <consortium name="The Broad Institute Genome Sequencing Center for Infectious Disease"/>
            <person name="Wu L."/>
            <person name="Ma J."/>
        </authorList>
    </citation>
    <scope>NUCLEOTIDE SEQUENCE [LARGE SCALE GENOMIC DNA]</scope>
    <source>
        <strain evidence="3">JCM 18063</strain>
    </source>
</reference>
<dbReference type="EMBL" id="BAABID010000004">
    <property type="protein sequence ID" value="GAA4719973.1"/>
    <property type="molecule type" value="Genomic_DNA"/>
</dbReference>
<name>A0ABP8Y4G5_9MICO</name>
<keyword evidence="3" id="KW-1185">Reference proteome</keyword>
<organism evidence="2 3">
    <name type="scientific">Isoptericola chiayiensis</name>
    <dbReference type="NCBI Taxonomy" id="579446"/>
    <lineage>
        <taxon>Bacteria</taxon>
        <taxon>Bacillati</taxon>
        <taxon>Actinomycetota</taxon>
        <taxon>Actinomycetes</taxon>
        <taxon>Micrococcales</taxon>
        <taxon>Promicromonosporaceae</taxon>
        <taxon>Isoptericola</taxon>
    </lineage>
</organism>
<sequence length="50" mass="5161">MTDATVDAAGSAQRATPAAAQSITEIRRILLCVRTVSQTGARQTSLAEAT</sequence>
<gene>
    <name evidence="2" type="ORF">GCM10023216_05840</name>
</gene>
<proteinExistence type="predicted"/>
<evidence type="ECO:0000256" key="1">
    <source>
        <dbReference type="SAM" id="MobiDB-lite"/>
    </source>
</evidence>
<feature type="region of interest" description="Disordered" evidence="1">
    <location>
        <begin position="1"/>
        <end position="21"/>
    </location>
</feature>
<comment type="caution">
    <text evidence="2">The sequence shown here is derived from an EMBL/GenBank/DDBJ whole genome shotgun (WGS) entry which is preliminary data.</text>
</comment>
<accession>A0ABP8Y4G5</accession>
<dbReference type="Proteomes" id="UP001500956">
    <property type="component" value="Unassembled WGS sequence"/>
</dbReference>
<evidence type="ECO:0000313" key="3">
    <source>
        <dbReference type="Proteomes" id="UP001500956"/>
    </source>
</evidence>
<protein>
    <recommendedName>
        <fullName evidence="4">IclR family transcriptional regulator</fullName>
    </recommendedName>
</protein>